<sequence>MDNLGVFPVYGLVFKIGTKGKDSKDSDMTEIADMESFEISIDGGVQDWTPMTTKGWGRTLMTSKKFKVSLKGKRNIGDPGNDYVASVAWKDGLECSTKALIEFPDGATLKYDCVLDVKSVYGGDSTSVAPLEFDMVGDGRPVYTPGDSGSDNKSSSDNKASSGK</sequence>
<dbReference type="Proteomes" id="UP001163115">
    <property type="component" value="Chromosome"/>
</dbReference>
<organism evidence="2 3">
    <name type="scientific">Lacrimispora xylanolytica</name>
    <dbReference type="NCBI Taxonomy" id="29375"/>
    <lineage>
        <taxon>Bacteria</taxon>
        <taxon>Bacillati</taxon>
        <taxon>Bacillota</taxon>
        <taxon>Clostridia</taxon>
        <taxon>Lachnospirales</taxon>
        <taxon>Lachnospiraceae</taxon>
        <taxon>Lacrimispora</taxon>
    </lineage>
</organism>
<evidence type="ECO:0000313" key="3">
    <source>
        <dbReference type="Proteomes" id="UP001163115"/>
    </source>
</evidence>
<name>A0ABY7ABI9_9FIRM</name>
<dbReference type="NCBIfam" id="NF047353">
    <property type="entry name" value="tube_lmo2291"/>
    <property type="match status" value="1"/>
</dbReference>
<accession>A0ABY7ABI9</accession>
<evidence type="ECO:0008006" key="4">
    <source>
        <dbReference type="Google" id="ProtNLM"/>
    </source>
</evidence>
<feature type="compositionally biased region" description="Low complexity" evidence="1">
    <location>
        <begin position="146"/>
        <end position="164"/>
    </location>
</feature>
<dbReference type="EMBL" id="CP113524">
    <property type="protein sequence ID" value="WAJ24052.1"/>
    <property type="molecule type" value="Genomic_DNA"/>
</dbReference>
<protein>
    <recommendedName>
        <fullName evidence="4">Tail tube protein</fullName>
    </recommendedName>
</protein>
<reference evidence="2" key="1">
    <citation type="submission" date="2022-11" db="EMBL/GenBank/DDBJ databases">
        <title>Lacrimispora xylanolytica sy1, complete genome.</title>
        <authorList>
            <person name="Choi S."/>
        </authorList>
    </citation>
    <scope>NUCLEOTIDE SEQUENCE</scope>
    <source>
        <strain evidence="2">Sy1</strain>
    </source>
</reference>
<dbReference type="RefSeq" id="WP_268115285.1">
    <property type="nucleotide sequence ID" value="NZ_CP113524.1"/>
</dbReference>
<evidence type="ECO:0000256" key="1">
    <source>
        <dbReference type="SAM" id="MobiDB-lite"/>
    </source>
</evidence>
<feature type="region of interest" description="Disordered" evidence="1">
    <location>
        <begin position="139"/>
        <end position="164"/>
    </location>
</feature>
<evidence type="ECO:0000313" key="2">
    <source>
        <dbReference type="EMBL" id="WAJ24052.1"/>
    </source>
</evidence>
<gene>
    <name evidence="2" type="ORF">OW255_00540</name>
</gene>
<keyword evidence="3" id="KW-1185">Reference proteome</keyword>
<proteinExistence type="predicted"/>